<evidence type="ECO:0000313" key="2">
    <source>
        <dbReference type="Proteomes" id="UP001066276"/>
    </source>
</evidence>
<evidence type="ECO:0000313" key="1">
    <source>
        <dbReference type="EMBL" id="KAJ1190619.1"/>
    </source>
</evidence>
<accession>A0AAV7UQ86</accession>
<dbReference type="AlphaFoldDB" id="A0AAV7UQ86"/>
<gene>
    <name evidence="1" type="ORF">NDU88_007357</name>
</gene>
<comment type="caution">
    <text evidence="1">The sequence shown here is derived from an EMBL/GenBank/DDBJ whole genome shotgun (WGS) entry which is preliminary data.</text>
</comment>
<dbReference type="Proteomes" id="UP001066276">
    <property type="component" value="Chromosome 3_1"/>
</dbReference>
<reference evidence="1" key="1">
    <citation type="journal article" date="2022" name="bioRxiv">
        <title>Sequencing and chromosome-scale assembly of the giantPleurodeles waltlgenome.</title>
        <authorList>
            <person name="Brown T."/>
            <person name="Elewa A."/>
            <person name="Iarovenko S."/>
            <person name="Subramanian E."/>
            <person name="Araus A.J."/>
            <person name="Petzold A."/>
            <person name="Susuki M."/>
            <person name="Suzuki K.-i.T."/>
            <person name="Hayashi T."/>
            <person name="Toyoda A."/>
            <person name="Oliveira C."/>
            <person name="Osipova E."/>
            <person name="Leigh N.D."/>
            <person name="Simon A."/>
            <person name="Yun M.H."/>
        </authorList>
    </citation>
    <scope>NUCLEOTIDE SEQUENCE</scope>
    <source>
        <strain evidence="1">20211129_DDA</strain>
        <tissue evidence="1">Liver</tissue>
    </source>
</reference>
<sequence length="118" mass="12793">MPQLAPFRLIWGTYQISVARGLRSTSGTPTVLALSPPGPEYHPVEPPHVAKIGPPSSPPCLFPRDGQGVWLPKLACPDRCDAWILKTPRTSSQTQAASGMMKKWARSACRTFNLAGVK</sequence>
<dbReference type="EMBL" id="JANPWB010000005">
    <property type="protein sequence ID" value="KAJ1190619.1"/>
    <property type="molecule type" value="Genomic_DNA"/>
</dbReference>
<keyword evidence="2" id="KW-1185">Reference proteome</keyword>
<organism evidence="1 2">
    <name type="scientific">Pleurodeles waltl</name>
    <name type="common">Iberian ribbed newt</name>
    <dbReference type="NCBI Taxonomy" id="8319"/>
    <lineage>
        <taxon>Eukaryota</taxon>
        <taxon>Metazoa</taxon>
        <taxon>Chordata</taxon>
        <taxon>Craniata</taxon>
        <taxon>Vertebrata</taxon>
        <taxon>Euteleostomi</taxon>
        <taxon>Amphibia</taxon>
        <taxon>Batrachia</taxon>
        <taxon>Caudata</taxon>
        <taxon>Salamandroidea</taxon>
        <taxon>Salamandridae</taxon>
        <taxon>Pleurodelinae</taxon>
        <taxon>Pleurodeles</taxon>
    </lineage>
</organism>
<name>A0AAV7UQ86_PLEWA</name>
<protein>
    <submittedName>
        <fullName evidence="1">Uncharacterized protein</fullName>
    </submittedName>
</protein>
<proteinExistence type="predicted"/>